<dbReference type="SMART" id="SM00954">
    <property type="entry name" value="RelA_SpoT"/>
    <property type="match status" value="1"/>
</dbReference>
<dbReference type="KEGG" id="fcy:FRACYDRAFT_160688"/>
<proteinExistence type="predicted"/>
<dbReference type="SUPFAM" id="SSF81301">
    <property type="entry name" value="Nucleotidyltransferase"/>
    <property type="match status" value="1"/>
</dbReference>
<dbReference type="InParanoid" id="A0A1E7FRH0"/>
<dbReference type="Proteomes" id="UP000095751">
    <property type="component" value="Unassembled WGS sequence"/>
</dbReference>
<dbReference type="PANTHER" id="PTHR21262">
    <property type="entry name" value="GUANOSINE-3',5'-BIS DIPHOSPHATE 3'-PYROPHOSPHOHYDROLASE"/>
    <property type="match status" value="1"/>
</dbReference>
<dbReference type="OrthoDB" id="427950at2759"/>
<feature type="non-terminal residue" evidence="2">
    <location>
        <position position="292"/>
    </location>
</feature>
<keyword evidence="3" id="KW-1185">Reference proteome</keyword>
<keyword evidence="2" id="KW-0808">Transferase</keyword>
<evidence type="ECO:0000313" key="3">
    <source>
        <dbReference type="Proteomes" id="UP000095751"/>
    </source>
</evidence>
<protein>
    <submittedName>
        <fullName evidence="2">Nucleotidyltransferase</fullName>
    </submittedName>
</protein>
<feature type="domain" description="RelA/SpoT" evidence="1">
    <location>
        <begin position="135"/>
        <end position="292"/>
    </location>
</feature>
<name>A0A1E7FRH0_9STRA</name>
<evidence type="ECO:0000313" key="2">
    <source>
        <dbReference type="EMBL" id="OEU20746.1"/>
    </source>
</evidence>
<dbReference type="InterPro" id="IPR043519">
    <property type="entry name" value="NT_sf"/>
</dbReference>
<evidence type="ECO:0000259" key="1">
    <source>
        <dbReference type="SMART" id="SM00954"/>
    </source>
</evidence>
<dbReference type="EMBL" id="KV784354">
    <property type="protein sequence ID" value="OEU20746.1"/>
    <property type="molecule type" value="Genomic_DNA"/>
</dbReference>
<gene>
    <name evidence="2" type="ORF">FRACYDRAFT_160688</name>
</gene>
<dbReference type="AlphaFoldDB" id="A0A1E7FRH0"/>
<dbReference type="Pfam" id="PF04607">
    <property type="entry name" value="RelA_SpoT"/>
    <property type="match status" value="1"/>
</dbReference>
<dbReference type="GO" id="GO:0016740">
    <property type="term" value="F:transferase activity"/>
    <property type="evidence" value="ECO:0007669"/>
    <property type="project" value="UniProtKB-KW"/>
</dbReference>
<organism evidence="2 3">
    <name type="scientific">Fragilariopsis cylindrus CCMP1102</name>
    <dbReference type="NCBI Taxonomy" id="635003"/>
    <lineage>
        <taxon>Eukaryota</taxon>
        <taxon>Sar</taxon>
        <taxon>Stramenopiles</taxon>
        <taxon>Ochrophyta</taxon>
        <taxon>Bacillariophyta</taxon>
        <taxon>Bacillariophyceae</taxon>
        <taxon>Bacillariophycidae</taxon>
        <taxon>Bacillariales</taxon>
        <taxon>Bacillariaceae</taxon>
        <taxon>Fragilariopsis</taxon>
    </lineage>
</organism>
<dbReference type="Gene3D" id="3.30.460.10">
    <property type="entry name" value="Beta Polymerase, domain 2"/>
    <property type="match status" value="1"/>
</dbReference>
<dbReference type="CDD" id="cd05399">
    <property type="entry name" value="NT_Rel-Spo_like"/>
    <property type="match status" value="1"/>
</dbReference>
<dbReference type="InterPro" id="IPR007685">
    <property type="entry name" value="RelA_SpoT"/>
</dbReference>
<dbReference type="PANTHER" id="PTHR21262:SF31">
    <property type="entry name" value="GTP PYROPHOSPHOKINASE"/>
    <property type="match status" value="1"/>
</dbReference>
<reference evidence="2 3" key="1">
    <citation type="submission" date="2016-09" db="EMBL/GenBank/DDBJ databases">
        <title>Extensive genetic diversity and differential bi-allelic expression allows diatom success in the polar Southern Ocean.</title>
        <authorList>
            <consortium name="DOE Joint Genome Institute"/>
            <person name="Mock T."/>
            <person name="Otillar R.P."/>
            <person name="Strauss J."/>
            <person name="Dupont C."/>
            <person name="Frickenhaus S."/>
            <person name="Maumus F."/>
            <person name="Mcmullan M."/>
            <person name="Sanges R."/>
            <person name="Schmutz J."/>
            <person name="Toseland A."/>
            <person name="Valas R."/>
            <person name="Veluchamy A."/>
            <person name="Ward B.J."/>
            <person name="Allen A."/>
            <person name="Barry K."/>
            <person name="Falciatore A."/>
            <person name="Ferrante M."/>
            <person name="Fortunato A.E."/>
            <person name="Gloeckner G."/>
            <person name="Gruber A."/>
            <person name="Hipkin R."/>
            <person name="Janech M."/>
            <person name="Kroth P."/>
            <person name="Leese F."/>
            <person name="Lindquist E."/>
            <person name="Lyon B.R."/>
            <person name="Martin J."/>
            <person name="Mayer C."/>
            <person name="Parker M."/>
            <person name="Quesneville H."/>
            <person name="Raymond J."/>
            <person name="Uhlig C."/>
            <person name="Valentin K.U."/>
            <person name="Worden A.Z."/>
            <person name="Armbrust E.V."/>
            <person name="Bowler C."/>
            <person name="Green B."/>
            <person name="Moulton V."/>
            <person name="Van Oosterhout C."/>
            <person name="Grigoriev I."/>
        </authorList>
    </citation>
    <scope>NUCLEOTIDE SEQUENCE [LARGE SCALE GENOMIC DNA]</scope>
    <source>
        <strain evidence="2 3">CCMP1102</strain>
    </source>
</reference>
<accession>A0A1E7FRH0</accession>
<dbReference type="GO" id="GO:0015969">
    <property type="term" value="P:guanosine tetraphosphate metabolic process"/>
    <property type="evidence" value="ECO:0007669"/>
    <property type="project" value="InterPro"/>
</dbReference>
<feature type="non-terminal residue" evidence="2">
    <location>
        <position position="1"/>
    </location>
</feature>
<sequence length="292" mass="33997">IRNLMVSLTDDWRALAIRCVASLYRLDGILKKSNLSGSGQFLLHRNPETTLTAKDSLQLYATLSQQMGLHRLRSQIESKAFRILYPRQFSASSTLFLEHGGAMTAISDYLSRQLKQLLYDDHSLMFELENLQVLSRVKEPFSFWKKLLKKRFLPTTAVTVNNMGSNNIRETNQLIRSSTTELSIMDVNDGVALRVILKARKLDEDESDETTRGRERILCYYIHHLLRSQWPETDPARVKDYIRYPKRNGYQCLHHTSKITRNNQDFFFEVQIRSEEMDRQAEFGVAAHSQYK</sequence>